<evidence type="ECO:0000259" key="2">
    <source>
        <dbReference type="Pfam" id="PF00248"/>
    </source>
</evidence>
<dbReference type="Gene3D" id="3.20.20.100">
    <property type="entry name" value="NADP-dependent oxidoreductase domain"/>
    <property type="match status" value="1"/>
</dbReference>
<reference evidence="4" key="1">
    <citation type="journal article" date="2019" name="Int. J. Syst. Evol. Microbiol.">
        <title>The Global Catalogue of Microorganisms (GCM) 10K type strain sequencing project: providing services to taxonomists for standard genome sequencing and annotation.</title>
        <authorList>
            <consortium name="The Broad Institute Genomics Platform"/>
            <consortium name="The Broad Institute Genome Sequencing Center for Infectious Disease"/>
            <person name="Wu L."/>
            <person name="Ma J."/>
        </authorList>
    </citation>
    <scope>NUCLEOTIDE SEQUENCE [LARGE SCALE GENOMIC DNA]</scope>
    <source>
        <strain evidence="4">CCUG 62953</strain>
    </source>
</reference>
<name>A0ABW3ZCM3_9RHOB</name>
<proteinExistence type="predicted"/>
<feature type="domain" description="NADP-dependent oxidoreductase" evidence="2">
    <location>
        <begin position="16"/>
        <end position="297"/>
    </location>
</feature>
<keyword evidence="4" id="KW-1185">Reference proteome</keyword>
<gene>
    <name evidence="3" type="ORF">ACFQ4E_00690</name>
</gene>
<evidence type="ECO:0000313" key="4">
    <source>
        <dbReference type="Proteomes" id="UP001597135"/>
    </source>
</evidence>
<dbReference type="PANTHER" id="PTHR43364:SF4">
    <property type="entry name" value="NAD(P)-LINKED OXIDOREDUCTASE SUPERFAMILY PROTEIN"/>
    <property type="match status" value="1"/>
</dbReference>
<dbReference type="EMBL" id="JBHTMU010000001">
    <property type="protein sequence ID" value="MFD1340932.1"/>
    <property type="molecule type" value="Genomic_DNA"/>
</dbReference>
<dbReference type="Proteomes" id="UP001597135">
    <property type="component" value="Unassembled WGS sequence"/>
</dbReference>
<sequence>MTEFTTRSGAAVPRWAFGTMQFGDKADVAASRAMYEACREAGIRHFDTAWVYTEGRSEEILGDLVGADRDELFIATKVGMTGGAGRDTIRKQLDESLARLKMPAVDLLYIHIHDPETPMAETVAALAEVKTEGRARHLALSNYASWQVMQMQHLARDAGTRVAALQPMYNLVKRQAEVELLPMCQDQDILPVPYSPLAGGLLTGKYMEGGTGRLTESDMYRKRYAIQGMHEAAKALSSLAAEAGTHPATLAAAWVARHPSRPAPILSARSAEQLAPSLAAIDYRLDDALYAKLSELYPAPPPATDRLEEVT</sequence>
<comment type="caution">
    <text evidence="3">The sequence shown here is derived from an EMBL/GenBank/DDBJ whole genome shotgun (WGS) entry which is preliminary data.</text>
</comment>
<dbReference type="Pfam" id="PF00248">
    <property type="entry name" value="Aldo_ket_red"/>
    <property type="match status" value="1"/>
</dbReference>
<protein>
    <submittedName>
        <fullName evidence="3">Aldo/keto reductase</fullName>
    </submittedName>
</protein>
<dbReference type="InterPro" id="IPR036812">
    <property type="entry name" value="NAD(P)_OxRdtase_dom_sf"/>
</dbReference>
<evidence type="ECO:0000313" key="3">
    <source>
        <dbReference type="EMBL" id="MFD1340932.1"/>
    </source>
</evidence>
<accession>A0ABW3ZCM3</accession>
<dbReference type="SUPFAM" id="SSF51430">
    <property type="entry name" value="NAD(P)-linked oxidoreductase"/>
    <property type="match status" value="1"/>
</dbReference>
<dbReference type="InterPro" id="IPR023210">
    <property type="entry name" value="NADP_OxRdtase_dom"/>
</dbReference>
<dbReference type="PANTHER" id="PTHR43364">
    <property type="entry name" value="NADH-SPECIFIC METHYLGLYOXAL REDUCTASE-RELATED"/>
    <property type="match status" value="1"/>
</dbReference>
<organism evidence="3 4">
    <name type="scientific">Litorisediminicola beolgyonensis</name>
    <dbReference type="NCBI Taxonomy" id="1173614"/>
    <lineage>
        <taxon>Bacteria</taxon>
        <taxon>Pseudomonadati</taxon>
        <taxon>Pseudomonadota</taxon>
        <taxon>Alphaproteobacteria</taxon>
        <taxon>Rhodobacterales</taxon>
        <taxon>Paracoccaceae</taxon>
        <taxon>Litorisediminicola</taxon>
    </lineage>
</organism>
<dbReference type="RefSeq" id="WP_386800991.1">
    <property type="nucleotide sequence ID" value="NZ_JBHTMU010000001.1"/>
</dbReference>
<dbReference type="InterPro" id="IPR050523">
    <property type="entry name" value="AKR_Detox_Biosynth"/>
</dbReference>
<evidence type="ECO:0000256" key="1">
    <source>
        <dbReference type="ARBA" id="ARBA00023002"/>
    </source>
</evidence>
<keyword evidence="1" id="KW-0560">Oxidoreductase</keyword>